<dbReference type="Gene3D" id="3.40.50.880">
    <property type="match status" value="1"/>
</dbReference>
<name>A0A2U1E5R3_9FIRM</name>
<gene>
    <name evidence="1" type="ORF">C7381_102175</name>
</gene>
<dbReference type="RefSeq" id="WP_034544832.1">
    <property type="nucleotide sequence ID" value="NZ_CP096650.1"/>
</dbReference>
<keyword evidence="1" id="KW-0808">Transferase</keyword>
<dbReference type="AlphaFoldDB" id="A0A2U1E5R3"/>
<comment type="caution">
    <text evidence="1">The sequence shown here is derived from an EMBL/GenBank/DDBJ whole genome shotgun (WGS) entry which is preliminary data.</text>
</comment>
<keyword evidence="1" id="KW-0315">Glutamine amidotransferase</keyword>
<dbReference type="Pfam" id="PF07722">
    <property type="entry name" value="Peptidase_C26"/>
    <property type="match status" value="1"/>
</dbReference>
<dbReference type="SUPFAM" id="SSF52317">
    <property type="entry name" value="Class I glutamine amidotransferase-like"/>
    <property type="match status" value="1"/>
</dbReference>
<dbReference type="Proteomes" id="UP000245793">
    <property type="component" value="Unassembled WGS sequence"/>
</dbReference>
<dbReference type="PROSITE" id="PS51273">
    <property type="entry name" value="GATASE_TYPE_1"/>
    <property type="match status" value="1"/>
</dbReference>
<protein>
    <submittedName>
        <fullName evidence="1">Putative glutamine amidotransferase</fullName>
    </submittedName>
</protein>
<dbReference type="InterPro" id="IPR029062">
    <property type="entry name" value="Class_I_gatase-like"/>
</dbReference>
<dbReference type="PANTHER" id="PTHR43235:SF1">
    <property type="entry name" value="GLUTAMINE AMIDOTRANSFERASE PB2B2.05-RELATED"/>
    <property type="match status" value="1"/>
</dbReference>
<accession>A0A2U1E5R3</accession>
<dbReference type="GO" id="GO:0005829">
    <property type="term" value="C:cytosol"/>
    <property type="evidence" value="ECO:0007669"/>
    <property type="project" value="TreeGrafter"/>
</dbReference>
<dbReference type="GO" id="GO:0006598">
    <property type="term" value="P:polyamine catabolic process"/>
    <property type="evidence" value="ECO:0007669"/>
    <property type="project" value="TreeGrafter"/>
</dbReference>
<organism evidence="1 2">
    <name type="scientific">Ezakiella coagulans</name>
    <dbReference type="NCBI Taxonomy" id="46507"/>
    <lineage>
        <taxon>Bacteria</taxon>
        <taxon>Bacillati</taxon>
        <taxon>Bacillota</taxon>
        <taxon>Tissierellia</taxon>
        <taxon>Ezakiella</taxon>
    </lineage>
</organism>
<proteinExistence type="predicted"/>
<dbReference type="CDD" id="cd01745">
    <property type="entry name" value="GATase1_2"/>
    <property type="match status" value="1"/>
</dbReference>
<dbReference type="PANTHER" id="PTHR43235">
    <property type="entry name" value="GLUTAMINE AMIDOTRANSFERASE PB2B2.05-RELATED"/>
    <property type="match status" value="1"/>
</dbReference>
<keyword evidence="2" id="KW-1185">Reference proteome</keyword>
<evidence type="ECO:0000313" key="2">
    <source>
        <dbReference type="Proteomes" id="UP000245793"/>
    </source>
</evidence>
<dbReference type="GO" id="GO:0033969">
    <property type="term" value="F:gamma-glutamyl-gamma-aminobutyrate hydrolase activity"/>
    <property type="evidence" value="ECO:0007669"/>
    <property type="project" value="TreeGrafter"/>
</dbReference>
<reference evidence="1 2" key="1">
    <citation type="submission" date="2018-04" db="EMBL/GenBank/DDBJ databases">
        <title>Genomic Encyclopedia of Type Strains, Phase IV (KMG-IV): sequencing the most valuable type-strain genomes for metagenomic binning, comparative biology and taxonomic classification.</title>
        <authorList>
            <person name="Goeker M."/>
        </authorList>
    </citation>
    <scope>NUCLEOTIDE SEQUENCE [LARGE SCALE GENOMIC DNA]</scope>
    <source>
        <strain evidence="1 2">DSM 20705</strain>
    </source>
</reference>
<sequence length="232" mass="26639">MKKILISTGMLYAEDDKWNTLVPIAYSEAIKRAGGVPVIVPNIADDDLIDSYVEMCDGFLFTGGVDINPMIYNEEMILETKKYSFERDEFELKLLEKIRDINKPILGICRGMQLINSVYGGSLYQDLKTAGFNLNHNNPQNITDGTHSIAIEKDSILFDIFGEKEIVNSYHHQAVKDVAEGFRVTSRAKDGIVESMEWTGERYIHLVQFHPEMMIYKHEKFEKIFEDFVKRA</sequence>
<dbReference type="EMBL" id="QEKV01000002">
    <property type="protein sequence ID" value="PVY95286.1"/>
    <property type="molecule type" value="Genomic_DNA"/>
</dbReference>
<dbReference type="InterPro" id="IPR011697">
    <property type="entry name" value="Peptidase_C26"/>
</dbReference>
<dbReference type="GO" id="GO:0016740">
    <property type="term" value="F:transferase activity"/>
    <property type="evidence" value="ECO:0007669"/>
    <property type="project" value="UniProtKB-KW"/>
</dbReference>
<evidence type="ECO:0000313" key="1">
    <source>
        <dbReference type="EMBL" id="PVY95286.1"/>
    </source>
</evidence>
<dbReference type="InterPro" id="IPR044668">
    <property type="entry name" value="PuuD-like"/>
</dbReference>